<protein>
    <submittedName>
        <fullName evidence="3">Putative secreted protein</fullName>
    </submittedName>
</protein>
<dbReference type="AlphaFoldDB" id="A0A6B2EAU4"/>
<accession>A0A6B2EAU4</accession>
<evidence type="ECO:0000256" key="2">
    <source>
        <dbReference type="SAM" id="SignalP"/>
    </source>
</evidence>
<name>A0A6B2EAU4_9DIPT</name>
<feature type="chain" id="PRO_5025672025" evidence="2">
    <location>
        <begin position="23"/>
        <end position="378"/>
    </location>
</feature>
<evidence type="ECO:0000256" key="1">
    <source>
        <dbReference type="SAM" id="Phobius"/>
    </source>
</evidence>
<proteinExistence type="predicted"/>
<feature type="signal peptide" evidence="2">
    <location>
        <begin position="1"/>
        <end position="22"/>
    </location>
</feature>
<organism evidence="3">
    <name type="scientific">Phlebotomus kandelakii</name>
    <dbReference type="NCBI Taxonomy" id="1109342"/>
    <lineage>
        <taxon>Eukaryota</taxon>
        <taxon>Metazoa</taxon>
        <taxon>Ecdysozoa</taxon>
        <taxon>Arthropoda</taxon>
        <taxon>Hexapoda</taxon>
        <taxon>Insecta</taxon>
        <taxon>Pterygota</taxon>
        <taxon>Neoptera</taxon>
        <taxon>Endopterygota</taxon>
        <taxon>Diptera</taxon>
        <taxon>Nematocera</taxon>
        <taxon>Psychodoidea</taxon>
        <taxon>Psychodidae</taxon>
        <taxon>Phlebotomus</taxon>
        <taxon>Larroussius</taxon>
    </lineage>
</organism>
<reference evidence="3" key="1">
    <citation type="submission" date="2019-10" db="EMBL/GenBank/DDBJ databases">
        <title>Short sand fly seasons in Tbilisi, Georgia, hinder development of host immunity to saliva of the visceral leishmaniasis vector Phlebotomus kandelakii.</title>
        <authorList>
            <person name="Oliveira F."/>
            <person name="Giorgobiani E."/>
            <person name="Guimaraes-Costa A.B."/>
            <person name="Abdeladhim M."/>
            <person name="Oristian J."/>
            <person name="Tskhvaradze L."/>
            <person name="Tsertsvadze N."/>
            <person name="Zakalashvili M."/>
            <person name="Valenzuela J.G."/>
            <person name="Kamhawi S."/>
        </authorList>
    </citation>
    <scope>NUCLEOTIDE SEQUENCE</scope>
    <source>
        <strain evidence="3">Wild-capture in Tbilisi</strain>
        <tissue evidence="3">Salivary glands</tissue>
    </source>
</reference>
<feature type="transmembrane region" description="Helical" evidence="1">
    <location>
        <begin position="344"/>
        <end position="372"/>
    </location>
</feature>
<evidence type="ECO:0000313" key="3">
    <source>
        <dbReference type="EMBL" id="NBJ60077.1"/>
    </source>
</evidence>
<keyword evidence="1" id="KW-0812">Transmembrane</keyword>
<keyword evidence="2" id="KW-0732">Signal</keyword>
<keyword evidence="1" id="KW-1133">Transmembrane helix</keyword>
<dbReference type="EMBL" id="GIFK01002374">
    <property type="protein sequence ID" value="NBJ60077.1"/>
    <property type="molecule type" value="Transcribed_RNA"/>
</dbReference>
<sequence length="378" mass="43003">MSFQHPLLTLIIIIAPVIMVSAQLVPVLQANSNRDLYQISSAGTRTADTLTTQGAIIANPHFNTPVIPLEFSGFIYLPPYNHLSQCTQIVYSSWLSSKYCSLSPHCGKTLYRVISTGFWGQTGTCTGVPDLPRFVSSQSRTIRMAPYWYALFSIQWSETVLSQYYLPEVQEQYMFMIVDDLYHLIPIYLLDIYSTVNASLAFVPPKLIPTSDGKWCTPQHSYKDLWDLVGKGYETPRDAIVMYPMIVKFASTQNVTAHQFTQITSWYLQNGLVGTYDFPVFLTDCKAHLQTTNVLPFSVSSIGHTIGHAMLTACSMLRDLALQVLDEALDLYYVLRDHYPIDQYLLLTIIFIFFRFTLINSFILALFTLLILRFIINQ</sequence>
<keyword evidence="1" id="KW-0472">Membrane</keyword>